<reference evidence="3" key="1">
    <citation type="submission" date="2016-10" db="EMBL/GenBank/DDBJ databases">
        <authorList>
            <person name="Varghese N."/>
            <person name="Submissions S."/>
        </authorList>
    </citation>
    <scope>NUCLEOTIDE SEQUENCE [LARGE SCALE GENOMIC DNA]</scope>
    <source>
        <strain evidence="3">DSM 25575</strain>
    </source>
</reference>
<gene>
    <name evidence="2" type="ORF">SAMN05421594_2294</name>
</gene>
<feature type="transmembrane region" description="Helical" evidence="1">
    <location>
        <begin position="35"/>
        <end position="54"/>
    </location>
</feature>
<name>A0A1I4YBU8_CHROL</name>
<dbReference type="AlphaFoldDB" id="A0A1I4YBU8"/>
<dbReference type="Proteomes" id="UP000198769">
    <property type="component" value="Unassembled WGS sequence"/>
</dbReference>
<keyword evidence="3" id="KW-1185">Reference proteome</keyword>
<keyword evidence="1" id="KW-0472">Membrane</keyword>
<protein>
    <submittedName>
        <fullName evidence="2">Uncharacterized protein</fullName>
    </submittedName>
</protein>
<sequence length="251" mass="28906">MEHKKIVRFAISLVVLMVAATLVMLSGIIEYPFTIYVMSGVGIVILLLTLKFIYDFFTAVPPPLTTVHQDATGQKLFFISPYRSTTFSLVMMVLPAFFIYFLLPTVPEIIKEIQTGKSAALIVMLALLFILFLASLYSIFTGIKLFIRRKKIVQLIINDDSFEFFPIYDFGTGARNFHAVSMFFRKKMEKAYFTDQLTVNMVTDKWMGNKIRVKVEGVGFFLPYLYNDTNELEEVYQTIKERLQRKISGNQ</sequence>
<evidence type="ECO:0000313" key="2">
    <source>
        <dbReference type="EMBL" id="SFN35561.1"/>
    </source>
</evidence>
<keyword evidence="1" id="KW-1133">Transmembrane helix</keyword>
<proteinExistence type="predicted"/>
<evidence type="ECO:0000313" key="3">
    <source>
        <dbReference type="Proteomes" id="UP000198769"/>
    </source>
</evidence>
<dbReference type="OrthoDB" id="1257954at2"/>
<keyword evidence="1" id="KW-0812">Transmembrane</keyword>
<organism evidence="2 3">
    <name type="scientific">Chryseobacterium oleae</name>
    <dbReference type="NCBI Taxonomy" id="491207"/>
    <lineage>
        <taxon>Bacteria</taxon>
        <taxon>Pseudomonadati</taxon>
        <taxon>Bacteroidota</taxon>
        <taxon>Flavobacteriia</taxon>
        <taxon>Flavobacteriales</taxon>
        <taxon>Weeksellaceae</taxon>
        <taxon>Chryseobacterium group</taxon>
        <taxon>Chryseobacterium</taxon>
    </lineage>
</organism>
<dbReference type="EMBL" id="FOVD01000003">
    <property type="protein sequence ID" value="SFN35561.1"/>
    <property type="molecule type" value="Genomic_DNA"/>
</dbReference>
<evidence type="ECO:0000256" key="1">
    <source>
        <dbReference type="SAM" id="Phobius"/>
    </source>
</evidence>
<accession>A0A1I4YBU8</accession>
<feature type="transmembrane region" description="Helical" evidence="1">
    <location>
        <begin position="85"/>
        <end position="103"/>
    </location>
</feature>
<feature type="transmembrane region" description="Helical" evidence="1">
    <location>
        <begin position="7"/>
        <end position="29"/>
    </location>
</feature>
<feature type="transmembrane region" description="Helical" evidence="1">
    <location>
        <begin position="118"/>
        <end position="140"/>
    </location>
</feature>
<dbReference type="RefSeq" id="WP_139222025.1">
    <property type="nucleotide sequence ID" value="NZ_FOVD01000003.1"/>
</dbReference>